<accession>A3ZVM5</accession>
<evidence type="ECO:0000313" key="2">
    <source>
        <dbReference type="EMBL" id="EAQ79371.1"/>
    </source>
</evidence>
<dbReference type="EMBL" id="AANZ01000014">
    <property type="protein sequence ID" value="EAQ79371.1"/>
    <property type="molecule type" value="Genomic_DNA"/>
</dbReference>
<sequence length="27" mass="3022">MLAKLADQAHSWIVENRDVDGESPEPN</sequence>
<evidence type="ECO:0000313" key="3">
    <source>
        <dbReference type="Proteomes" id="UP000004358"/>
    </source>
</evidence>
<reference evidence="2 3" key="1">
    <citation type="submission" date="2006-02" db="EMBL/GenBank/DDBJ databases">
        <authorList>
            <person name="Amann R."/>
            <person name="Ferriera S."/>
            <person name="Johnson J."/>
            <person name="Kravitz S."/>
            <person name="Halpern A."/>
            <person name="Remington K."/>
            <person name="Beeson K."/>
            <person name="Tran B."/>
            <person name="Rogers Y.-H."/>
            <person name="Friedman R."/>
            <person name="Venter J.C."/>
        </authorList>
    </citation>
    <scope>NUCLEOTIDE SEQUENCE [LARGE SCALE GENOMIC DNA]</scope>
    <source>
        <strain evidence="2 3">DSM 3645</strain>
    </source>
</reference>
<organism evidence="2 3">
    <name type="scientific">Blastopirellula marina DSM 3645</name>
    <dbReference type="NCBI Taxonomy" id="314230"/>
    <lineage>
        <taxon>Bacteria</taxon>
        <taxon>Pseudomonadati</taxon>
        <taxon>Planctomycetota</taxon>
        <taxon>Planctomycetia</taxon>
        <taxon>Pirellulales</taxon>
        <taxon>Pirellulaceae</taxon>
        <taxon>Blastopirellula</taxon>
    </lineage>
</organism>
<gene>
    <name evidence="2" type="ORF">DSM3645_02808</name>
</gene>
<comment type="caution">
    <text evidence="2">The sequence shown here is derived from an EMBL/GenBank/DDBJ whole genome shotgun (WGS) entry which is preliminary data.</text>
</comment>
<protein>
    <submittedName>
        <fullName evidence="2">Uncharacterized protein</fullName>
    </submittedName>
</protein>
<dbReference type="HOGENOM" id="CLU_3414551_0_0_0"/>
<feature type="region of interest" description="Disordered" evidence="1">
    <location>
        <begin position="1"/>
        <end position="27"/>
    </location>
</feature>
<evidence type="ECO:0000256" key="1">
    <source>
        <dbReference type="SAM" id="MobiDB-lite"/>
    </source>
</evidence>
<proteinExistence type="predicted"/>
<dbReference type="AlphaFoldDB" id="A3ZVM5"/>
<dbReference type="Proteomes" id="UP000004358">
    <property type="component" value="Unassembled WGS sequence"/>
</dbReference>
<name>A3ZVM5_9BACT</name>